<protein>
    <recommendedName>
        <fullName evidence="3">Pentapeptide repeat-containing protein</fullName>
    </recommendedName>
</protein>
<dbReference type="Proteomes" id="UP000261480">
    <property type="component" value="Unplaced"/>
</dbReference>
<sequence>MFDFFLNKKISKNYSNYLIIQDELQATKPLPHRVNFHHDSLTQLLQTSQQQLANTWWSCASAELVIGAASQQNAGKNVIKGLTEEWCCDDFLETEFHKEQELLRDRGPISRITEVTGIANLYRANLYKANLYRASLYKANLYRANLYRANLYRANLYRRANLYKARLYRASLYKANLYRASLYKANLYRANLYRANLYKANLYRANLYRTSLYKANLYRANLYRANLYRATYMPLHFIKSTV</sequence>
<dbReference type="PANTHER" id="PTHR14136:SF17">
    <property type="entry name" value="BTB_POZ DOMAIN-CONTAINING PROTEIN KCTD9"/>
    <property type="match status" value="1"/>
</dbReference>
<dbReference type="SUPFAM" id="SSF141571">
    <property type="entry name" value="Pentapeptide repeat-like"/>
    <property type="match status" value="1"/>
</dbReference>
<accession>A0A3B3WJJ1</accession>
<organism evidence="1 2">
    <name type="scientific">Poecilia mexicana</name>
    <dbReference type="NCBI Taxonomy" id="48701"/>
    <lineage>
        <taxon>Eukaryota</taxon>
        <taxon>Metazoa</taxon>
        <taxon>Chordata</taxon>
        <taxon>Craniata</taxon>
        <taxon>Vertebrata</taxon>
        <taxon>Euteleostomi</taxon>
        <taxon>Actinopterygii</taxon>
        <taxon>Neopterygii</taxon>
        <taxon>Teleostei</taxon>
        <taxon>Neoteleostei</taxon>
        <taxon>Acanthomorphata</taxon>
        <taxon>Ovalentaria</taxon>
        <taxon>Atherinomorphae</taxon>
        <taxon>Cyprinodontiformes</taxon>
        <taxon>Poeciliidae</taxon>
        <taxon>Poeciliinae</taxon>
        <taxon>Poecilia</taxon>
    </lineage>
</organism>
<evidence type="ECO:0000313" key="1">
    <source>
        <dbReference type="Ensembl" id="ENSPMEP00000002907.1"/>
    </source>
</evidence>
<dbReference type="InterPro" id="IPR051082">
    <property type="entry name" value="Pentapeptide-BTB/POZ_domain"/>
</dbReference>
<name>A0A3B3WJJ1_9TELE</name>
<reference evidence="1" key="2">
    <citation type="submission" date="2025-09" db="UniProtKB">
        <authorList>
            <consortium name="Ensembl"/>
        </authorList>
    </citation>
    <scope>IDENTIFICATION</scope>
</reference>
<evidence type="ECO:0008006" key="3">
    <source>
        <dbReference type="Google" id="ProtNLM"/>
    </source>
</evidence>
<dbReference type="STRING" id="48701.ENSPMEP00000002907"/>
<proteinExistence type="predicted"/>
<keyword evidence="2" id="KW-1185">Reference proteome</keyword>
<evidence type="ECO:0000313" key="2">
    <source>
        <dbReference type="Proteomes" id="UP000261480"/>
    </source>
</evidence>
<dbReference type="AlphaFoldDB" id="A0A3B3WJJ1"/>
<dbReference type="Ensembl" id="ENSPMET00000011736.1">
    <property type="protein sequence ID" value="ENSPMEP00000002907.1"/>
    <property type="gene ID" value="ENSPMEG00000003979.1"/>
</dbReference>
<dbReference type="InterPro" id="IPR001646">
    <property type="entry name" value="5peptide_repeat"/>
</dbReference>
<dbReference type="Pfam" id="PF00805">
    <property type="entry name" value="Pentapeptide"/>
    <property type="match status" value="2"/>
</dbReference>
<dbReference type="PANTHER" id="PTHR14136">
    <property type="entry name" value="BTB_POZ DOMAIN-CONTAINING PROTEIN KCTD9"/>
    <property type="match status" value="1"/>
</dbReference>
<reference evidence="1" key="1">
    <citation type="submission" date="2025-08" db="UniProtKB">
        <authorList>
            <consortium name="Ensembl"/>
        </authorList>
    </citation>
    <scope>IDENTIFICATION</scope>
</reference>
<dbReference type="Gene3D" id="2.160.20.80">
    <property type="entry name" value="E3 ubiquitin-protein ligase SopA"/>
    <property type="match status" value="1"/>
</dbReference>